<name>A0ABN8ISP9_9NEOP</name>
<protein>
    <submittedName>
        <fullName evidence="1">Uncharacterized protein</fullName>
    </submittedName>
</protein>
<evidence type="ECO:0000313" key="2">
    <source>
        <dbReference type="Proteomes" id="UP000837857"/>
    </source>
</evidence>
<dbReference type="Proteomes" id="UP000837857">
    <property type="component" value="Chromosome 3"/>
</dbReference>
<accession>A0ABN8ISP9</accession>
<dbReference type="EMBL" id="OW152815">
    <property type="protein sequence ID" value="CAH2062711.1"/>
    <property type="molecule type" value="Genomic_DNA"/>
</dbReference>
<sequence length="226" mass="24754">MVCSKAAQLRSPKRGRARNGTAPCLRPRTRRSLDVCTDSFTCRIKHYAPLGYGYINGARGGGGAKRACLRSGGRVLETGWAPVGYGRRRSAPFGRSPRAPVGCERERPDVNGGVPLARCGCTRGALTNASPSHSFERNHRPAEIDCRLQLELHVYIRKAQWERFVGRVRRAPPRCPGCGMWSTEHVYLVSAALSSDSNLVRDLRDGVALKLLTRFTAPSAVGINLK</sequence>
<keyword evidence="2" id="KW-1185">Reference proteome</keyword>
<organism evidence="1 2">
    <name type="scientific">Iphiclides podalirius</name>
    <name type="common">scarce swallowtail</name>
    <dbReference type="NCBI Taxonomy" id="110791"/>
    <lineage>
        <taxon>Eukaryota</taxon>
        <taxon>Metazoa</taxon>
        <taxon>Ecdysozoa</taxon>
        <taxon>Arthropoda</taxon>
        <taxon>Hexapoda</taxon>
        <taxon>Insecta</taxon>
        <taxon>Pterygota</taxon>
        <taxon>Neoptera</taxon>
        <taxon>Endopterygota</taxon>
        <taxon>Lepidoptera</taxon>
        <taxon>Glossata</taxon>
        <taxon>Ditrysia</taxon>
        <taxon>Papilionoidea</taxon>
        <taxon>Papilionidae</taxon>
        <taxon>Papilioninae</taxon>
        <taxon>Iphiclides</taxon>
    </lineage>
</organism>
<reference evidence="1" key="1">
    <citation type="submission" date="2022-03" db="EMBL/GenBank/DDBJ databases">
        <authorList>
            <person name="Martin H S."/>
        </authorList>
    </citation>
    <scope>NUCLEOTIDE SEQUENCE</scope>
</reference>
<evidence type="ECO:0000313" key="1">
    <source>
        <dbReference type="EMBL" id="CAH2062711.1"/>
    </source>
</evidence>
<feature type="non-terminal residue" evidence="1">
    <location>
        <position position="226"/>
    </location>
</feature>
<proteinExistence type="predicted"/>
<gene>
    <name evidence="1" type="ORF">IPOD504_LOCUS12127</name>
</gene>